<name>A0A8S1YNH2_PAROT</name>
<evidence type="ECO:0000313" key="1">
    <source>
        <dbReference type="EMBL" id="CAD8215051.1"/>
    </source>
</evidence>
<dbReference type="Proteomes" id="UP000683925">
    <property type="component" value="Unassembled WGS sequence"/>
</dbReference>
<dbReference type="PANTHER" id="PTHR38924">
    <property type="entry name" value="ASPARAGINE AND ASPARTATE RICH PROTEIN 1"/>
    <property type="match status" value="1"/>
</dbReference>
<dbReference type="AlphaFoldDB" id="A0A8S1YNH2"/>
<protein>
    <submittedName>
        <fullName evidence="1">Uncharacterized protein</fullName>
    </submittedName>
</protein>
<proteinExistence type="predicted"/>
<sequence>MRTLLKEFSYENKIDLETLILSSCEINQDNGQLQLKKELKLHFYEPIYACYNEKIKEKINDKLQMQNVKFVEIFGSSLEYELKYYGTPKSTLTNIRYEILNNSKRFREQFIIQQGTYQLIGCNIKNLQENAIYINL</sequence>
<gene>
    <name evidence="1" type="ORF">POCTA_138.1.T2010004</name>
</gene>
<dbReference type="PANTHER" id="PTHR38924:SF2">
    <property type="entry name" value="CHROMOSOME UNDETERMINED SCAFFOLD_10, WHOLE GENOME SHOTGUN SEQUENCE"/>
    <property type="match status" value="1"/>
</dbReference>
<evidence type="ECO:0000313" key="2">
    <source>
        <dbReference type="Proteomes" id="UP000683925"/>
    </source>
</evidence>
<accession>A0A8S1YNH2</accession>
<dbReference type="EMBL" id="CAJJDP010000205">
    <property type="protein sequence ID" value="CAD8215051.1"/>
    <property type="molecule type" value="Genomic_DNA"/>
</dbReference>
<comment type="caution">
    <text evidence="1">The sequence shown here is derived from an EMBL/GenBank/DDBJ whole genome shotgun (WGS) entry which is preliminary data.</text>
</comment>
<reference evidence="1" key="1">
    <citation type="submission" date="2021-01" db="EMBL/GenBank/DDBJ databases">
        <authorList>
            <consortium name="Genoscope - CEA"/>
            <person name="William W."/>
        </authorList>
    </citation>
    <scope>NUCLEOTIDE SEQUENCE</scope>
</reference>
<organism evidence="1 2">
    <name type="scientific">Paramecium octaurelia</name>
    <dbReference type="NCBI Taxonomy" id="43137"/>
    <lineage>
        <taxon>Eukaryota</taxon>
        <taxon>Sar</taxon>
        <taxon>Alveolata</taxon>
        <taxon>Ciliophora</taxon>
        <taxon>Intramacronucleata</taxon>
        <taxon>Oligohymenophorea</taxon>
        <taxon>Peniculida</taxon>
        <taxon>Parameciidae</taxon>
        <taxon>Paramecium</taxon>
    </lineage>
</organism>
<keyword evidence="2" id="KW-1185">Reference proteome</keyword>